<dbReference type="AlphaFoldDB" id="A0A1Y2N812"/>
<dbReference type="STRING" id="2074.BG845_00545"/>
<dbReference type="Pfam" id="PF01636">
    <property type="entry name" value="APH"/>
    <property type="match status" value="1"/>
</dbReference>
<dbReference type="EMBL" id="MIGB01000002">
    <property type="protein sequence ID" value="OSY43602.1"/>
    <property type="molecule type" value="Genomic_DNA"/>
</dbReference>
<dbReference type="OrthoDB" id="3723194at2"/>
<reference evidence="2 3" key="1">
    <citation type="submission" date="2016-09" db="EMBL/GenBank/DDBJ databases">
        <title>Pseudonocardia autotrophica DSM535, a candidate organism with high potential of specific P450 cytochromes.</title>
        <authorList>
            <person name="Grumaz C."/>
            <person name="Vainshtein Y."/>
            <person name="Kirstahler P."/>
            <person name="Sohn K."/>
        </authorList>
    </citation>
    <scope>NUCLEOTIDE SEQUENCE [LARGE SCALE GENOMIC DNA]</scope>
    <source>
        <strain evidence="2 3">DSM 535</strain>
    </source>
</reference>
<dbReference type="RefSeq" id="WP_085910871.1">
    <property type="nucleotide sequence ID" value="NZ_AP018920.1"/>
</dbReference>
<proteinExistence type="predicted"/>
<dbReference type="InterPro" id="IPR002575">
    <property type="entry name" value="Aminoglycoside_PTrfase"/>
</dbReference>
<accession>A0A1Y2N812</accession>
<organism evidence="2 3">
    <name type="scientific">Pseudonocardia autotrophica</name>
    <name type="common">Amycolata autotrophica</name>
    <name type="synonym">Nocardia autotrophica</name>
    <dbReference type="NCBI Taxonomy" id="2074"/>
    <lineage>
        <taxon>Bacteria</taxon>
        <taxon>Bacillati</taxon>
        <taxon>Actinomycetota</taxon>
        <taxon>Actinomycetes</taxon>
        <taxon>Pseudonocardiales</taxon>
        <taxon>Pseudonocardiaceae</taxon>
        <taxon>Pseudonocardia</taxon>
    </lineage>
</organism>
<evidence type="ECO:0000313" key="2">
    <source>
        <dbReference type="EMBL" id="OSY43602.1"/>
    </source>
</evidence>
<feature type="domain" description="Aminoglycoside phosphotransferase" evidence="1">
    <location>
        <begin position="28"/>
        <end position="231"/>
    </location>
</feature>
<dbReference type="Gene3D" id="3.90.1200.10">
    <property type="match status" value="1"/>
</dbReference>
<dbReference type="Proteomes" id="UP000194360">
    <property type="component" value="Unassembled WGS sequence"/>
</dbReference>
<sequence>MTAPPDDVWLGPLAKRLRRAPRVVGREPLAGGYASAAVERIDLDDGSSVVLKAAGAEEIAALRAVAVVNGPVRVPRMLVPGDGWIVLAHEPGDPLPPGTPVPDDAWRTLALVHAHWRRNRPRGVPVVDPTWWGRLCALASVGLQAAAARDPDARQAYLDADAVVRTWATDDRIGTALAALPRTLCHGDAHRGNVHAGPAGAVLLDWGNARVAPGSLDTVILAAPPPDGPADAPSDPVPQRYRDTLHEALGAADPPAMIAVETAWARIAAHVQYLPFAADHQGPERVTSMVRVVVAALAELDDALGGRRLP</sequence>
<evidence type="ECO:0000313" key="3">
    <source>
        <dbReference type="Proteomes" id="UP000194360"/>
    </source>
</evidence>
<keyword evidence="3" id="KW-1185">Reference proteome</keyword>
<dbReference type="GO" id="GO:0016740">
    <property type="term" value="F:transferase activity"/>
    <property type="evidence" value="ECO:0007669"/>
    <property type="project" value="UniProtKB-KW"/>
</dbReference>
<dbReference type="SUPFAM" id="SSF56112">
    <property type="entry name" value="Protein kinase-like (PK-like)"/>
    <property type="match status" value="1"/>
</dbReference>
<dbReference type="InterPro" id="IPR011009">
    <property type="entry name" value="Kinase-like_dom_sf"/>
</dbReference>
<keyword evidence="2" id="KW-0808">Transferase</keyword>
<gene>
    <name evidence="2" type="ORF">BG845_00545</name>
</gene>
<comment type="caution">
    <text evidence="2">The sequence shown here is derived from an EMBL/GenBank/DDBJ whole genome shotgun (WGS) entry which is preliminary data.</text>
</comment>
<protein>
    <submittedName>
        <fullName evidence="2">Phosphotransferase enzyme family protein</fullName>
    </submittedName>
</protein>
<name>A0A1Y2N812_PSEAH</name>
<evidence type="ECO:0000259" key="1">
    <source>
        <dbReference type="Pfam" id="PF01636"/>
    </source>
</evidence>